<evidence type="ECO:0000256" key="5">
    <source>
        <dbReference type="ARBA" id="ARBA00022737"/>
    </source>
</evidence>
<dbReference type="Pfam" id="PF05405">
    <property type="entry name" value="Mt_ATP-synt_B"/>
    <property type="match status" value="1"/>
</dbReference>
<keyword evidence="8" id="KW-0496">Mitochondrion</keyword>
<dbReference type="EMBL" id="JADFTS010000006">
    <property type="protein sequence ID" value="KAF9603691.1"/>
    <property type="molecule type" value="Genomic_DNA"/>
</dbReference>
<comment type="caution">
    <text evidence="11">The sequence shown here is derived from an EMBL/GenBank/DDBJ whole genome shotgun (WGS) entry which is preliminary data.</text>
</comment>
<evidence type="ECO:0000256" key="8">
    <source>
        <dbReference type="ARBA" id="ARBA00023128"/>
    </source>
</evidence>
<dbReference type="GO" id="GO:0015986">
    <property type="term" value="P:proton motive force-driven ATP synthesis"/>
    <property type="evidence" value="ECO:0007669"/>
    <property type="project" value="InterPro"/>
</dbReference>
<keyword evidence="12" id="KW-1185">Reference proteome</keyword>
<dbReference type="Gene3D" id="1.25.40.10">
    <property type="entry name" value="Tetratricopeptide repeat domain"/>
    <property type="match status" value="1"/>
</dbReference>
<dbReference type="PANTHER" id="PTHR47447">
    <property type="entry name" value="OS03G0856100 PROTEIN"/>
    <property type="match status" value="1"/>
</dbReference>
<proteinExistence type="inferred from homology"/>
<dbReference type="GO" id="GO:0015078">
    <property type="term" value="F:proton transmembrane transporter activity"/>
    <property type="evidence" value="ECO:0007669"/>
    <property type="project" value="InterPro"/>
</dbReference>
<dbReference type="Proteomes" id="UP000631114">
    <property type="component" value="Unassembled WGS sequence"/>
</dbReference>
<dbReference type="PANTHER" id="PTHR47447:SF26">
    <property type="entry name" value="CHLOROPLAST RNA SPLICING4"/>
    <property type="match status" value="1"/>
</dbReference>
<keyword evidence="3" id="KW-0813">Transport</keyword>
<feature type="repeat" description="PPR" evidence="10">
    <location>
        <begin position="151"/>
        <end position="185"/>
    </location>
</feature>
<evidence type="ECO:0000256" key="1">
    <source>
        <dbReference type="ARBA" id="ARBA00004325"/>
    </source>
</evidence>
<organism evidence="11 12">
    <name type="scientific">Coptis chinensis</name>
    <dbReference type="NCBI Taxonomy" id="261450"/>
    <lineage>
        <taxon>Eukaryota</taxon>
        <taxon>Viridiplantae</taxon>
        <taxon>Streptophyta</taxon>
        <taxon>Embryophyta</taxon>
        <taxon>Tracheophyta</taxon>
        <taxon>Spermatophyta</taxon>
        <taxon>Magnoliopsida</taxon>
        <taxon>Ranunculales</taxon>
        <taxon>Ranunculaceae</taxon>
        <taxon>Coptidoideae</taxon>
        <taxon>Coptis</taxon>
    </lineage>
</organism>
<evidence type="ECO:0008006" key="13">
    <source>
        <dbReference type="Google" id="ProtNLM"/>
    </source>
</evidence>
<reference evidence="11 12" key="1">
    <citation type="submission" date="2020-10" db="EMBL/GenBank/DDBJ databases">
        <title>The Coptis chinensis genome and diversification of protoberbering-type alkaloids.</title>
        <authorList>
            <person name="Wang B."/>
            <person name="Shu S."/>
            <person name="Song C."/>
            <person name="Liu Y."/>
        </authorList>
    </citation>
    <scope>NUCLEOTIDE SEQUENCE [LARGE SCALE GENOMIC DNA]</scope>
    <source>
        <strain evidence="11">HL-2020</strain>
        <tissue evidence="11">Leaf</tissue>
    </source>
</reference>
<feature type="repeat" description="PPR" evidence="10">
    <location>
        <begin position="116"/>
        <end position="150"/>
    </location>
</feature>
<keyword evidence="7" id="KW-0406">Ion transport</keyword>
<dbReference type="OrthoDB" id="185373at2759"/>
<dbReference type="InterPro" id="IPR002885">
    <property type="entry name" value="PPR_rpt"/>
</dbReference>
<dbReference type="GO" id="GO:0031966">
    <property type="term" value="C:mitochondrial membrane"/>
    <property type="evidence" value="ECO:0007669"/>
    <property type="project" value="UniProtKB-SubCell"/>
</dbReference>
<evidence type="ECO:0000256" key="4">
    <source>
        <dbReference type="ARBA" id="ARBA00022547"/>
    </source>
</evidence>
<accession>A0A835HQ25</accession>
<evidence type="ECO:0000256" key="6">
    <source>
        <dbReference type="ARBA" id="ARBA00022781"/>
    </source>
</evidence>
<evidence type="ECO:0000313" key="11">
    <source>
        <dbReference type="EMBL" id="KAF9603691.1"/>
    </source>
</evidence>
<dbReference type="NCBIfam" id="TIGR00756">
    <property type="entry name" value="PPR"/>
    <property type="match status" value="2"/>
</dbReference>
<keyword evidence="6" id="KW-0375">Hydrogen ion transport</keyword>
<dbReference type="AlphaFoldDB" id="A0A835HQ25"/>
<keyword evidence="9" id="KW-0472">Membrane</keyword>
<dbReference type="InterPro" id="IPR008688">
    <property type="entry name" value="ATP_synth_Bsub_B/MI25"/>
</dbReference>
<evidence type="ECO:0000256" key="7">
    <source>
        <dbReference type="ARBA" id="ARBA00023065"/>
    </source>
</evidence>
<comment type="subcellular location">
    <subcellularLocation>
        <location evidence="1">Mitochondrion membrane</location>
    </subcellularLocation>
</comment>
<sequence length="197" mass="21901">MSKAEARMLAAENCKLLTETQKPLQLASLVPTVAAAESAIGGRAFLAAILSICASSLEKVSIYNEEMIVSRRFIGFIILSRKSLGNTFKVTLDSRIEATKVERLFKELGTKGFLSNAITYNSLLFAFAREGNVGRVKEIGEEMIQEGFGRDEMTYNFMIHMYGKQGQHDLAFHLYKDMKLGGRNLDAITYTVLIDSL</sequence>
<evidence type="ECO:0000256" key="2">
    <source>
        <dbReference type="ARBA" id="ARBA00007626"/>
    </source>
</evidence>
<evidence type="ECO:0000256" key="9">
    <source>
        <dbReference type="ARBA" id="ARBA00023136"/>
    </source>
</evidence>
<dbReference type="Pfam" id="PF01535">
    <property type="entry name" value="PPR"/>
    <property type="match status" value="1"/>
</dbReference>
<name>A0A835HQ25_9MAGN</name>
<keyword evidence="5" id="KW-0677">Repeat</keyword>
<evidence type="ECO:0000256" key="3">
    <source>
        <dbReference type="ARBA" id="ARBA00022448"/>
    </source>
</evidence>
<comment type="similarity">
    <text evidence="2">Belongs to the PPR family. P subfamily.</text>
</comment>
<keyword evidence="4" id="KW-0138">CF(0)</keyword>
<dbReference type="Pfam" id="PF13041">
    <property type="entry name" value="PPR_2"/>
    <property type="match status" value="1"/>
</dbReference>
<gene>
    <name evidence="11" type="ORF">IFM89_037454</name>
</gene>
<evidence type="ECO:0000313" key="12">
    <source>
        <dbReference type="Proteomes" id="UP000631114"/>
    </source>
</evidence>
<dbReference type="GO" id="GO:0045259">
    <property type="term" value="C:proton-transporting ATP synthase complex"/>
    <property type="evidence" value="ECO:0007669"/>
    <property type="project" value="UniProtKB-KW"/>
</dbReference>
<dbReference type="PROSITE" id="PS51375">
    <property type="entry name" value="PPR"/>
    <property type="match status" value="2"/>
</dbReference>
<evidence type="ECO:0000256" key="10">
    <source>
        <dbReference type="PROSITE-ProRule" id="PRU00708"/>
    </source>
</evidence>
<protein>
    <recommendedName>
        <fullName evidence="13">Pentatricopeptide repeat-containing protein</fullName>
    </recommendedName>
</protein>
<dbReference type="InterPro" id="IPR011990">
    <property type="entry name" value="TPR-like_helical_dom_sf"/>
</dbReference>